<feature type="transmembrane region" description="Helical" evidence="6">
    <location>
        <begin position="228"/>
        <end position="250"/>
    </location>
</feature>
<feature type="transmembrane region" description="Helical" evidence="6">
    <location>
        <begin position="57"/>
        <end position="77"/>
    </location>
</feature>
<dbReference type="SUPFAM" id="SSF103473">
    <property type="entry name" value="MFS general substrate transporter"/>
    <property type="match status" value="1"/>
</dbReference>
<dbReference type="Proteomes" id="UP000000844">
    <property type="component" value="Chromosome"/>
</dbReference>
<dbReference type="InterPro" id="IPR052983">
    <property type="entry name" value="MFS_Riboflavin_Transporter"/>
</dbReference>
<keyword evidence="2" id="KW-0813">Transport</keyword>
<feature type="domain" description="Major facilitator superfamily (MFS) profile" evidence="7">
    <location>
        <begin position="1"/>
        <end position="407"/>
    </location>
</feature>
<evidence type="ECO:0000256" key="5">
    <source>
        <dbReference type="ARBA" id="ARBA00023136"/>
    </source>
</evidence>
<evidence type="ECO:0000256" key="6">
    <source>
        <dbReference type="SAM" id="Phobius"/>
    </source>
</evidence>
<evidence type="ECO:0000256" key="2">
    <source>
        <dbReference type="ARBA" id="ARBA00022448"/>
    </source>
</evidence>
<comment type="subcellular location">
    <subcellularLocation>
        <location evidence="1">Cell membrane</location>
        <topology evidence="1">Multi-pass membrane protein</topology>
    </subcellularLocation>
</comment>
<feature type="transmembrane region" description="Helical" evidence="6">
    <location>
        <begin position="89"/>
        <end position="108"/>
    </location>
</feature>
<feature type="transmembrane region" description="Helical" evidence="6">
    <location>
        <begin position="114"/>
        <end position="136"/>
    </location>
</feature>
<feature type="transmembrane region" description="Helical" evidence="6">
    <location>
        <begin position="356"/>
        <end position="378"/>
    </location>
</feature>
<feature type="transmembrane region" description="Helical" evidence="6">
    <location>
        <begin position="262"/>
        <end position="281"/>
    </location>
</feature>
<dbReference type="InterPro" id="IPR020846">
    <property type="entry name" value="MFS_dom"/>
</dbReference>
<keyword evidence="9" id="KW-1185">Reference proteome</keyword>
<evidence type="ECO:0000256" key="1">
    <source>
        <dbReference type="ARBA" id="ARBA00004651"/>
    </source>
</evidence>
<dbReference type="STRING" id="446470.Snas_5387"/>
<dbReference type="EMBL" id="CP001778">
    <property type="protein sequence ID" value="ADD45019.1"/>
    <property type="molecule type" value="Genomic_DNA"/>
</dbReference>
<evidence type="ECO:0000256" key="4">
    <source>
        <dbReference type="ARBA" id="ARBA00022989"/>
    </source>
</evidence>
<dbReference type="AlphaFoldDB" id="D3PUZ5"/>
<dbReference type="PANTHER" id="PTHR43385">
    <property type="entry name" value="RIBOFLAVIN TRANSPORTER RIBJ"/>
    <property type="match status" value="1"/>
</dbReference>
<dbReference type="eggNOG" id="COG2814">
    <property type="taxonomic scope" value="Bacteria"/>
</dbReference>
<dbReference type="CDD" id="cd17355">
    <property type="entry name" value="MFS_YcxA_like"/>
    <property type="match status" value="1"/>
</dbReference>
<feature type="transmembrane region" description="Helical" evidence="6">
    <location>
        <begin position="148"/>
        <end position="167"/>
    </location>
</feature>
<dbReference type="KEGG" id="sna:Snas_5387"/>
<evidence type="ECO:0000313" key="9">
    <source>
        <dbReference type="Proteomes" id="UP000000844"/>
    </source>
</evidence>
<proteinExistence type="predicted"/>
<sequence>MSATDTSIAASTASELAGRRRGLIALCTTEITSWGVLYYAFPVLAGTITADTKWSTAGVMAAFSIGLAVSAAAGIPVGRLLDRHGPRPVMTAGSILGVVAVAGIALAPNVWWFIAAWALSGLAQACVFYKPAFAAITGWYGPDRVKALTALTLVAGLSSTIFAPVTATLADHTDWRTTYLVLGTFLAAVTIPAHAKFLSVPWKPNSHKASGDQPTHTGARAVIRSAPFVLLTIVIMLATFALFLATINLVPMLTEHGASTSFAAWVLGLCGAGQLLGRIGYARLTARTSVRTRTVAVFVAAAVALAATALTTGQPVAVILAAIVFGATRGVFTLLEATAVSDRWGTDGFGTLYGIYSAPSTVAMAATPFAGAVLAAWFGGNQPLFLVMAAVLVAAGIAAIWTIPSRRESSAATESS</sequence>
<keyword evidence="4 6" id="KW-1133">Transmembrane helix</keyword>
<organism evidence="8 9">
    <name type="scientific">Stackebrandtia nassauensis (strain DSM 44728 / CIP 108903 / NRRL B-16338 / NBRC 102104 / LLR-40K-21)</name>
    <dbReference type="NCBI Taxonomy" id="446470"/>
    <lineage>
        <taxon>Bacteria</taxon>
        <taxon>Bacillati</taxon>
        <taxon>Actinomycetota</taxon>
        <taxon>Actinomycetes</taxon>
        <taxon>Glycomycetales</taxon>
        <taxon>Glycomycetaceae</taxon>
        <taxon>Stackebrandtia</taxon>
    </lineage>
</organism>
<dbReference type="InterPro" id="IPR005829">
    <property type="entry name" value="Sugar_transporter_CS"/>
</dbReference>
<dbReference type="PROSITE" id="PS50850">
    <property type="entry name" value="MFS"/>
    <property type="match status" value="1"/>
</dbReference>
<dbReference type="Pfam" id="PF07690">
    <property type="entry name" value="MFS_1"/>
    <property type="match status" value="1"/>
</dbReference>
<accession>D3PUZ5</accession>
<dbReference type="InterPro" id="IPR011701">
    <property type="entry name" value="MFS"/>
</dbReference>
<dbReference type="OrthoDB" id="7200137at2"/>
<evidence type="ECO:0000256" key="3">
    <source>
        <dbReference type="ARBA" id="ARBA00022692"/>
    </source>
</evidence>
<protein>
    <submittedName>
        <fullName evidence="8">Major facilitator superfamily MFS_1</fullName>
    </submittedName>
</protein>
<dbReference type="RefSeq" id="WP_013020590.1">
    <property type="nucleotide sequence ID" value="NC_013947.1"/>
</dbReference>
<name>D3PUZ5_STANL</name>
<reference evidence="8 9" key="1">
    <citation type="journal article" date="2009" name="Stand. Genomic Sci.">
        <title>Complete genome sequence of Stackebrandtia nassauensis type strain (LLR-40K-21).</title>
        <authorList>
            <person name="Munk C."/>
            <person name="Lapidus A."/>
            <person name="Copeland A."/>
            <person name="Jando M."/>
            <person name="Mayilraj S."/>
            <person name="Glavina Del Rio T."/>
            <person name="Nolan M."/>
            <person name="Chen F."/>
            <person name="Lucas S."/>
            <person name="Tice H."/>
            <person name="Cheng J.F."/>
            <person name="Han C."/>
            <person name="Detter J.C."/>
            <person name="Bruce D."/>
            <person name="Goodwin L."/>
            <person name="Chain P."/>
            <person name="Pitluck S."/>
            <person name="Goker M."/>
            <person name="Ovchinikova G."/>
            <person name="Pati A."/>
            <person name="Ivanova N."/>
            <person name="Mavromatis K."/>
            <person name="Chen A."/>
            <person name="Palaniappan K."/>
            <person name="Land M."/>
            <person name="Hauser L."/>
            <person name="Chang Y.J."/>
            <person name="Jeffries C.D."/>
            <person name="Bristow J."/>
            <person name="Eisen J.A."/>
            <person name="Markowitz V."/>
            <person name="Hugenholtz P."/>
            <person name="Kyrpides N.C."/>
            <person name="Klenk H.P."/>
        </authorList>
    </citation>
    <scope>NUCLEOTIDE SEQUENCE [LARGE SCALE GENOMIC DNA]</scope>
    <source>
        <strain evidence="9">DSM 44728 / CIP 108903 / NRRL B-16338 / NBRC 102104 / LLR-40K-21</strain>
    </source>
</reference>
<dbReference type="InterPro" id="IPR036259">
    <property type="entry name" value="MFS_trans_sf"/>
</dbReference>
<dbReference type="GO" id="GO:0005886">
    <property type="term" value="C:plasma membrane"/>
    <property type="evidence" value="ECO:0007669"/>
    <property type="project" value="UniProtKB-SubCell"/>
</dbReference>
<evidence type="ECO:0000259" key="7">
    <source>
        <dbReference type="PROSITE" id="PS50850"/>
    </source>
</evidence>
<dbReference type="PANTHER" id="PTHR43385:SF1">
    <property type="entry name" value="RIBOFLAVIN TRANSPORTER RIBJ"/>
    <property type="match status" value="1"/>
</dbReference>
<feature type="transmembrane region" description="Helical" evidence="6">
    <location>
        <begin position="384"/>
        <end position="403"/>
    </location>
</feature>
<feature type="transmembrane region" description="Helical" evidence="6">
    <location>
        <begin position="23"/>
        <end position="45"/>
    </location>
</feature>
<keyword evidence="5 6" id="KW-0472">Membrane</keyword>
<keyword evidence="3 6" id="KW-0812">Transmembrane</keyword>
<dbReference type="GO" id="GO:0022857">
    <property type="term" value="F:transmembrane transporter activity"/>
    <property type="evidence" value="ECO:0007669"/>
    <property type="project" value="InterPro"/>
</dbReference>
<feature type="transmembrane region" description="Helical" evidence="6">
    <location>
        <begin position="293"/>
        <end position="310"/>
    </location>
</feature>
<feature type="transmembrane region" description="Helical" evidence="6">
    <location>
        <begin position="179"/>
        <end position="198"/>
    </location>
</feature>
<gene>
    <name evidence="8" type="ordered locus">Snas_5387</name>
</gene>
<evidence type="ECO:0000313" key="8">
    <source>
        <dbReference type="EMBL" id="ADD45019.1"/>
    </source>
</evidence>
<dbReference type="Gene3D" id="1.20.1250.20">
    <property type="entry name" value="MFS general substrate transporter like domains"/>
    <property type="match status" value="2"/>
</dbReference>
<feature type="transmembrane region" description="Helical" evidence="6">
    <location>
        <begin position="316"/>
        <end position="335"/>
    </location>
</feature>
<dbReference type="HOGENOM" id="CLU_001265_59_0_11"/>
<dbReference type="PROSITE" id="PS00216">
    <property type="entry name" value="SUGAR_TRANSPORT_1"/>
    <property type="match status" value="1"/>
</dbReference>